<accession>W0DLR4</accession>
<keyword evidence="13" id="KW-1185">Reference proteome</keyword>
<dbReference type="PANTHER" id="PTHR10993">
    <property type="entry name" value="OCTANOYLTRANSFERASE"/>
    <property type="match status" value="1"/>
</dbReference>
<evidence type="ECO:0000256" key="5">
    <source>
        <dbReference type="ARBA" id="ARBA00024732"/>
    </source>
</evidence>
<dbReference type="InterPro" id="IPR045864">
    <property type="entry name" value="aa-tRNA-synth_II/BPL/LPL"/>
</dbReference>
<dbReference type="InterPro" id="IPR004143">
    <property type="entry name" value="BPL_LPL_catalytic"/>
</dbReference>
<dbReference type="EMBL" id="CP007029">
    <property type="protein sequence ID" value="AHE97938.1"/>
    <property type="molecule type" value="Genomic_DNA"/>
</dbReference>
<comment type="function">
    <text evidence="5 6 7">Catalyzes the transfer of endogenously produced octanoic acid from octanoyl-acyl-carrier-protein onto the lipoyl domains of lipoate-dependent enzymes. Lipoyl-ACP can also act as a substrate although octanoyl-ACP is likely to be the physiological substrate.</text>
</comment>
<evidence type="ECO:0000256" key="6">
    <source>
        <dbReference type="HAMAP-Rule" id="MF_00013"/>
    </source>
</evidence>
<dbReference type="HAMAP" id="MF_00013">
    <property type="entry name" value="LipB"/>
    <property type="match status" value="1"/>
</dbReference>
<dbReference type="CDD" id="cd16444">
    <property type="entry name" value="LipB"/>
    <property type="match status" value="1"/>
</dbReference>
<evidence type="ECO:0000259" key="11">
    <source>
        <dbReference type="PROSITE" id="PS51733"/>
    </source>
</evidence>
<dbReference type="NCBIfam" id="NF010922">
    <property type="entry name" value="PRK14342.1"/>
    <property type="match status" value="1"/>
</dbReference>
<dbReference type="InterPro" id="IPR000544">
    <property type="entry name" value="Octanoyltransferase"/>
</dbReference>
<dbReference type="PANTHER" id="PTHR10993:SF7">
    <property type="entry name" value="LIPOYLTRANSFERASE 2, MITOCHONDRIAL-RELATED"/>
    <property type="match status" value="1"/>
</dbReference>
<protein>
    <recommendedName>
        <fullName evidence="6 7">Octanoyltransferase</fullName>
        <ecNumber evidence="6 7">2.3.1.181</ecNumber>
    </recommendedName>
    <alternativeName>
        <fullName evidence="6">Lipoate-protein ligase B</fullName>
    </alternativeName>
    <alternativeName>
        <fullName evidence="6">Lipoyl/octanoyl transferase</fullName>
    </alternativeName>
    <alternativeName>
        <fullName evidence="6">Octanoyl-[acyl-carrier-protein]-protein N-octanoyltransferase</fullName>
    </alternativeName>
</protein>
<evidence type="ECO:0000256" key="10">
    <source>
        <dbReference type="PIRSR" id="PIRSR016262-3"/>
    </source>
</evidence>
<comment type="catalytic activity">
    <reaction evidence="6 7">
        <text>octanoyl-[ACP] + L-lysyl-[protein] = N(6)-octanoyl-L-lysyl-[protein] + holo-[ACP] + H(+)</text>
        <dbReference type="Rhea" id="RHEA:17665"/>
        <dbReference type="Rhea" id="RHEA-COMP:9636"/>
        <dbReference type="Rhea" id="RHEA-COMP:9685"/>
        <dbReference type="Rhea" id="RHEA-COMP:9752"/>
        <dbReference type="Rhea" id="RHEA-COMP:9928"/>
        <dbReference type="ChEBI" id="CHEBI:15378"/>
        <dbReference type="ChEBI" id="CHEBI:29969"/>
        <dbReference type="ChEBI" id="CHEBI:64479"/>
        <dbReference type="ChEBI" id="CHEBI:78463"/>
        <dbReference type="ChEBI" id="CHEBI:78809"/>
        <dbReference type="EC" id="2.3.1.181"/>
    </reaction>
</comment>
<proteinExistence type="inferred from homology"/>
<keyword evidence="3 6" id="KW-0808">Transferase</keyword>
<dbReference type="FunFam" id="3.30.930.10:FF:000020">
    <property type="entry name" value="Octanoyltransferase"/>
    <property type="match status" value="1"/>
</dbReference>
<dbReference type="InterPro" id="IPR020605">
    <property type="entry name" value="Octanoyltransferase_CS"/>
</dbReference>
<dbReference type="GO" id="GO:0033819">
    <property type="term" value="F:lipoyl(octanoyl) transferase activity"/>
    <property type="evidence" value="ECO:0007669"/>
    <property type="project" value="UniProtKB-EC"/>
</dbReference>
<dbReference type="GO" id="GO:0016874">
    <property type="term" value="F:ligase activity"/>
    <property type="evidence" value="ECO:0007669"/>
    <property type="project" value="UniProtKB-KW"/>
</dbReference>
<evidence type="ECO:0000256" key="8">
    <source>
        <dbReference type="PIRSR" id="PIRSR016262-1"/>
    </source>
</evidence>
<comment type="similarity">
    <text evidence="6 7">Belongs to the LipB family.</text>
</comment>
<evidence type="ECO:0000256" key="2">
    <source>
        <dbReference type="ARBA" id="ARBA00022490"/>
    </source>
</evidence>
<dbReference type="UniPathway" id="UPA00538">
    <property type="reaction ID" value="UER00592"/>
</dbReference>
<dbReference type="EC" id="2.3.1.181" evidence="6 7"/>
<dbReference type="KEGG" id="tti:THITH_06340"/>
<keyword evidence="4 6" id="KW-0012">Acyltransferase</keyword>
<dbReference type="HOGENOM" id="CLU_035168_3_1_6"/>
<feature type="active site" description="Acyl-thioester intermediate" evidence="6 8">
    <location>
        <position position="169"/>
    </location>
</feature>
<dbReference type="SUPFAM" id="SSF55681">
    <property type="entry name" value="Class II aaRS and biotin synthetases"/>
    <property type="match status" value="1"/>
</dbReference>
<dbReference type="AlphaFoldDB" id="W0DLR4"/>
<evidence type="ECO:0000256" key="9">
    <source>
        <dbReference type="PIRSR" id="PIRSR016262-2"/>
    </source>
</evidence>
<feature type="binding site" evidence="6 9">
    <location>
        <begin position="71"/>
        <end position="78"/>
    </location>
    <ligand>
        <name>substrate</name>
    </ligand>
</feature>
<dbReference type="GO" id="GO:0005737">
    <property type="term" value="C:cytoplasm"/>
    <property type="evidence" value="ECO:0007669"/>
    <property type="project" value="UniProtKB-SubCell"/>
</dbReference>
<dbReference type="PROSITE" id="PS01313">
    <property type="entry name" value="LIPB"/>
    <property type="match status" value="1"/>
</dbReference>
<evidence type="ECO:0000256" key="7">
    <source>
        <dbReference type="PIRNR" id="PIRNR016262"/>
    </source>
</evidence>
<dbReference type="GO" id="GO:0009249">
    <property type="term" value="P:protein lipoylation"/>
    <property type="evidence" value="ECO:0007669"/>
    <property type="project" value="InterPro"/>
</dbReference>
<dbReference type="STRING" id="713585.THITH_06340"/>
<gene>
    <name evidence="6" type="primary">lipB</name>
    <name evidence="12" type="ORF">THITH_06340</name>
</gene>
<comment type="miscellaneous">
    <text evidence="6">In the reaction, the free carboxyl group of octanoic acid is attached via an amide linkage to the epsilon-amino group of a specific lysine residue of lipoyl domains of lipoate-dependent enzymes.</text>
</comment>
<feature type="site" description="Lowers pKa of active site Cys" evidence="6 10">
    <location>
        <position position="135"/>
    </location>
</feature>
<feature type="binding site" evidence="6 9">
    <location>
        <begin position="138"/>
        <end position="140"/>
    </location>
    <ligand>
        <name>substrate</name>
    </ligand>
</feature>
<evidence type="ECO:0000256" key="4">
    <source>
        <dbReference type="ARBA" id="ARBA00023315"/>
    </source>
</evidence>
<evidence type="ECO:0000256" key="1">
    <source>
        <dbReference type="ARBA" id="ARBA00004821"/>
    </source>
</evidence>
<keyword evidence="2 6" id="KW-0963">Cytoplasm</keyword>
<reference evidence="12 13" key="1">
    <citation type="submission" date="2013-12" db="EMBL/GenBank/DDBJ databases">
        <authorList>
            <consortium name="DOE Joint Genome Institute"/>
            <person name="Muyzer G."/>
            <person name="Huntemann M."/>
            <person name="Han J."/>
            <person name="Chen A."/>
            <person name="Kyrpides N."/>
            <person name="Mavromatis K."/>
            <person name="Markowitz V."/>
            <person name="Palaniappan K."/>
            <person name="Ivanova N."/>
            <person name="Schaumberg A."/>
            <person name="Pati A."/>
            <person name="Liolios K."/>
            <person name="Nordberg H.P."/>
            <person name="Cantor M.N."/>
            <person name="Hua S.X."/>
            <person name="Woyke T."/>
        </authorList>
    </citation>
    <scope>NUCLEOTIDE SEQUENCE [LARGE SCALE GENOMIC DNA]</scope>
    <source>
        <strain evidence="12 13">ARh 1</strain>
    </source>
</reference>
<dbReference type="PIRSF" id="PIRSF016262">
    <property type="entry name" value="LPLase"/>
    <property type="match status" value="1"/>
</dbReference>
<dbReference type="Gene3D" id="3.30.930.10">
    <property type="entry name" value="Bira Bifunctional Protein, Domain 2"/>
    <property type="match status" value="1"/>
</dbReference>
<dbReference type="Pfam" id="PF21948">
    <property type="entry name" value="LplA-B_cat"/>
    <property type="match status" value="1"/>
</dbReference>
<organism evidence="12 13">
    <name type="scientific">Thioalkalivibrio paradoxus ARh 1</name>
    <dbReference type="NCBI Taxonomy" id="713585"/>
    <lineage>
        <taxon>Bacteria</taxon>
        <taxon>Pseudomonadati</taxon>
        <taxon>Pseudomonadota</taxon>
        <taxon>Gammaproteobacteria</taxon>
        <taxon>Chromatiales</taxon>
        <taxon>Ectothiorhodospiraceae</taxon>
        <taxon>Thioalkalivibrio</taxon>
    </lineage>
</organism>
<name>W0DLR4_9GAMM</name>
<dbReference type="PROSITE" id="PS51733">
    <property type="entry name" value="BPL_LPL_CATALYTIC"/>
    <property type="match status" value="1"/>
</dbReference>
<keyword evidence="12" id="KW-0436">Ligase</keyword>
<evidence type="ECO:0000256" key="3">
    <source>
        <dbReference type="ARBA" id="ARBA00022679"/>
    </source>
</evidence>
<feature type="binding site" evidence="6 9">
    <location>
        <begin position="151"/>
        <end position="153"/>
    </location>
    <ligand>
        <name>substrate</name>
    </ligand>
</feature>
<feature type="domain" description="BPL/LPL catalytic" evidence="11">
    <location>
        <begin position="32"/>
        <end position="207"/>
    </location>
</feature>
<dbReference type="Proteomes" id="UP000005289">
    <property type="component" value="Chromosome"/>
</dbReference>
<dbReference type="NCBIfam" id="TIGR00214">
    <property type="entry name" value="lipB"/>
    <property type="match status" value="1"/>
</dbReference>
<comment type="pathway">
    <text evidence="1 6 7">Protein modification; protein lipoylation via endogenous pathway; protein N(6)-(lipoyl)lysine from octanoyl-[acyl-carrier-protein]: step 1/2.</text>
</comment>
<evidence type="ECO:0000313" key="13">
    <source>
        <dbReference type="Proteomes" id="UP000005289"/>
    </source>
</evidence>
<sequence length="226" mass="24454">MSPAILQSRQLGLQPYLPVWRAMQLQLRERGPATPDALWRVEHPPVFTLGRNARPEHLVAPGAVPVVRVDRGGQVTFHGPGQVVLYLLLELRRHRLGVRSLVDLLQDAVVATLGSFGVAAYGRPDAPGVYVAGAKIAALGLRIRSGCSMHGLAVNVAPQLEMFQRMDPCGYPGLASTSLHRLGRRIDADRVASALEAEIAARLGCVREPVPALPGELVRTLARPER</sequence>
<comment type="subcellular location">
    <subcellularLocation>
        <location evidence="6">Cytoplasm</location>
    </subcellularLocation>
</comment>
<evidence type="ECO:0000313" key="12">
    <source>
        <dbReference type="EMBL" id="AHE97938.1"/>
    </source>
</evidence>